<dbReference type="SUPFAM" id="SSF55811">
    <property type="entry name" value="Nudix"/>
    <property type="match status" value="1"/>
</dbReference>
<comment type="function">
    <text evidence="3">Participates actively in the response to hyperosmotic and heat shock by preventing the aggregation of stress-denatured proteins, in association with DnaK and GrpE. It is the nucleotide exchange factor for DnaK and may function as a thermosensor. Unfolded proteins bind initially to DnaJ; upon interaction with the DnaJ-bound protein, DnaK hydrolyzes its bound ATP, resulting in the formation of a stable complex. GrpE releases ADP from DnaK; ATP binding to DnaK triggers the release of the substrate protein, thus completing the reaction cycle. Several rounds of ATP-dependent interactions between DnaJ, DnaK and GrpE are required for fully efficient folding.</text>
</comment>
<dbReference type="InterPro" id="IPR000740">
    <property type="entry name" value="GrpE"/>
</dbReference>
<dbReference type="Pfam" id="PF01025">
    <property type="entry name" value="GrpE"/>
    <property type="match status" value="1"/>
</dbReference>
<dbReference type="PANTHER" id="PTHR21237">
    <property type="entry name" value="GRPE PROTEIN"/>
    <property type="match status" value="1"/>
</dbReference>
<keyword evidence="2 3" id="KW-0143">Chaperone</keyword>
<dbReference type="Gene3D" id="2.30.22.10">
    <property type="entry name" value="Head domain of nucleotide exchange factor GrpE"/>
    <property type="match status" value="1"/>
</dbReference>
<dbReference type="PROSITE" id="PS51462">
    <property type="entry name" value="NUDIX"/>
    <property type="match status" value="1"/>
</dbReference>
<dbReference type="HAMAP" id="MF_01151">
    <property type="entry name" value="GrpE"/>
    <property type="match status" value="1"/>
</dbReference>
<dbReference type="SUPFAM" id="SSF51064">
    <property type="entry name" value="Head domain of nucleotide exchange factor GrpE"/>
    <property type="match status" value="1"/>
</dbReference>
<comment type="subcellular location">
    <subcellularLocation>
        <location evidence="3">Cytoplasm</location>
    </subcellularLocation>
</comment>
<dbReference type="AlphaFoldDB" id="A0A2G9ZLY5"/>
<dbReference type="Pfam" id="PF00293">
    <property type="entry name" value="NUDIX"/>
    <property type="match status" value="1"/>
</dbReference>
<feature type="coiled-coil region" evidence="4">
    <location>
        <begin position="147"/>
        <end position="177"/>
    </location>
</feature>
<dbReference type="PANTHER" id="PTHR21237:SF23">
    <property type="entry name" value="GRPE PROTEIN HOMOLOG, MITOCHONDRIAL"/>
    <property type="match status" value="1"/>
</dbReference>
<evidence type="ECO:0000313" key="6">
    <source>
        <dbReference type="EMBL" id="PIP34101.1"/>
    </source>
</evidence>
<proteinExistence type="inferred from homology"/>
<dbReference type="PRINTS" id="PR00773">
    <property type="entry name" value="GRPEPROTEIN"/>
</dbReference>
<comment type="subunit">
    <text evidence="3">Homodimer.</text>
</comment>
<evidence type="ECO:0000256" key="4">
    <source>
        <dbReference type="SAM" id="Coils"/>
    </source>
</evidence>
<dbReference type="GO" id="GO:0006457">
    <property type="term" value="P:protein folding"/>
    <property type="evidence" value="ECO:0007669"/>
    <property type="project" value="InterPro"/>
</dbReference>
<dbReference type="GO" id="GO:0000774">
    <property type="term" value="F:adenyl-nucleotide exchange factor activity"/>
    <property type="evidence" value="ECO:0007669"/>
    <property type="project" value="InterPro"/>
</dbReference>
<dbReference type="EMBL" id="PCSD01000015">
    <property type="protein sequence ID" value="PIP34101.1"/>
    <property type="molecule type" value="Genomic_DNA"/>
</dbReference>
<keyword evidence="3" id="KW-0963">Cytoplasm</keyword>
<evidence type="ECO:0000256" key="2">
    <source>
        <dbReference type="ARBA" id="ARBA00023186"/>
    </source>
</evidence>
<dbReference type="InterPro" id="IPR013805">
    <property type="entry name" value="GrpE_CC"/>
</dbReference>
<keyword evidence="3" id="KW-0346">Stress response</keyword>
<sequence>MAEEKIFYPLPVVSLFIFNDQGKLLLSREGRSGPKFMAIGGSIKQKETADKAAKRAAHEQANIEIDNICFIGYGEKTDYSFDPTEEKKHLIFLNFQARAIDYNGLKLAGEASEYKWLKPEDWLKEPDLPAAIGKIIKTYFLDTDNVSDKYKRALADYQNLLKRTEREKEEFARYANENLLQEILPIYSHLRLSLRHAVVADKNPWLEGVQLIAKQFQEALSAQGVEEIRAEGEKFDPATMEALAGQGEIVRQEASPGYKLRGRVIIPAKVILDK</sequence>
<protein>
    <recommendedName>
        <fullName evidence="3">Protein GrpE</fullName>
    </recommendedName>
    <alternativeName>
        <fullName evidence="3">HSP-70 cofactor</fullName>
    </alternativeName>
</protein>
<keyword evidence="4" id="KW-0175">Coiled coil</keyword>
<dbReference type="InterPro" id="IPR000086">
    <property type="entry name" value="NUDIX_hydrolase_dom"/>
</dbReference>
<feature type="domain" description="Nudix hydrolase" evidence="5">
    <location>
        <begin position="8"/>
        <end position="141"/>
    </location>
</feature>
<accession>A0A2G9ZLY5</accession>
<organism evidence="6 7">
    <name type="scientific">Candidatus Falkowbacteria bacterium CG23_combo_of_CG06-09_8_20_14_all_49_15</name>
    <dbReference type="NCBI Taxonomy" id="1974572"/>
    <lineage>
        <taxon>Bacteria</taxon>
        <taxon>Candidatus Falkowiibacteriota</taxon>
    </lineage>
</organism>
<evidence type="ECO:0000256" key="1">
    <source>
        <dbReference type="ARBA" id="ARBA00009054"/>
    </source>
</evidence>
<dbReference type="InterPro" id="IPR015797">
    <property type="entry name" value="NUDIX_hydrolase-like_dom_sf"/>
</dbReference>
<gene>
    <name evidence="3 6" type="primary">grpE</name>
    <name evidence="6" type="ORF">COX22_00780</name>
</gene>
<dbReference type="GO" id="GO:0051082">
    <property type="term" value="F:unfolded protein binding"/>
    <property type="evidence" value="ECO:0007669"/>
    <property type="project" value="TreeGrafter"/>
</dbReference>
<evidence type="ECO:0000256" key="3">
    <source>
        <dbReference type="HAMAP-Rule" id="MF_01151"/>
    </source>
</evidence>
<comment type="caution">
    <text evidence="6">The sequence shown here is derived from an EMBL/GenBank/DDBJ whole genome shotgun (WGS) entry which is preliminary data.</text>
</comment>
<dbReference type="CDD" id="cd00446">
    <property type="entry name" value="GrpE"/>
    <property type="match status" value="1"/>
</dbReference>
<evidence type="ECO:0000313" key="7">
    <source>
        <dbReference type="Proteomes" id="UP000230729"/>
    </source>
</evidence>
<dbReference type="GO" id="GO:0051087">
    <property type="term" value="F:protein-folding chaperone binding"/>
    <property type="evidence" value="ECO:0007669"/>
    <property type="project" value="InterPro"/>
</dbReference>
<dbReference type="GO" id="GO:0042803">
    <property type="term" value="F:protein homodimerization activity"/>
    <property type="evidence" value="ECO:0007669"/>
    <property type="project" value="InterPro"/>
</dbReference>
<dbReference type="GO" id="GO:0005737">
    <property type="term" value="C:cytoplasm"/>
    <property type="evidence" value="ECO:0007669"/>
    <property type="project" value="UniProtKB-SubCell"/>
</dbReference>
<reference evidence="6 7" key="1">
    <citation type="submission" date="2017-09" db="EMBL/GenBank/DDBJ databases">
        <title>Depth-based differentiation of microbial function through sediment-hosted aquifers and enrichment of novel symbionts in the deep terrestrial subsurface.</title>
        <authorList>
            <person name="Probst A.J."/>
            <person name="Ladd B."/>
            <person name="Jarett J.K."/>
            <person name="Geller-Mcgrath D.E."/>
            <person name="Sieber C.M."/>
            <person name="Emerson J.B."/>
            <person name="Anantharaman K."/>
            <person name="Thomas B.C."/>
            <person name="Malmstrom R."/>
            <person name="Stieglmeier M."/>
            <person name="Klingl A."/>
            <person name="Woyke T."/>
            <person name="Ryan C.M."/>
            <person name="Banfield J.F."/>
        </authorList>
    </citation>
    <scope>NUCLEOTIDE SEQUENCE [LARGE SCALE GENOMIC DNA]</scope>
    <source>
        <strain evidence="6">CG23_combo_of_CG06-09_8_20_14_all_49_15</strain>
    </source>
</reference>
<dbReference type="SUPFAM" id="SSF58014">
    <property type="entry name" value="Coiled-coil domain of nucleotide exchange factor GrpE"/>
    <property type="match status" value="1"/>
</dbReference>
<dbReference type="InterPro" id="IPR009012">
    <property type="entry name" value="GrpE_head"/>
</dbReference>
<dbReference type="Gene3D" id="3.90.79.10">
    <property type="entry name" value="Nucleoside Triphosphate Pyrophosphohydrolase"/>
    <property type="match status" value="1"/>
</dbReference>
<name>A0A2G9ZLY5_9BACT</name>
<evidence type="ECO:0000259" key="5">
    <source>
        <dbReference type="PROSITE" id="PS51462"/>
    </source>
</evidence>
<comment type="similarity">
    <text evidence="1 3">Belongs to the GrpE family.</text>
</comment>
<dbReference type="Gene3D" id="3.90.20.20">
    <property type="match status" value="1"/>
</dbReference>
<dbReference type="Proteomes" id="UP000230729">
    <property type="component" value="Unassembled WGS sequence"/>
</dbReference>